<proteinExistence type="predicted"/>
<evidence type="ECO:0000256" key="3">
    <source>
        <dbReference type="ARBA" id="ARBA00022989"/>
    </source>
</evidence>
<keyword evidence="7" id="KW-0436">Ligase</keyword>
<accession>A0ABX2THB8</accession>
<feature type="transmembrane region" description="Helical" evidence="5">
    <location>
        <begin position="364"/>
        <end position="382"/>
    </location>
</feature>
<protein>
    <submittedName>
        <fullName evidence="7">O-antigen ligase family protein</fullName>
    </submittedName>
</protein>
<dbReference type="Pfam" id="PF04932">
    <property type="entry name" value="Wzy_C"/>
    <property type="match status" value="1"/>
</dbReference>
<keyword evidence="8" id="KW-1185">Reference proteome</keyword>
<dbReference type="GO" id="GO:0016874">
    <property type="term" value="F:ligase activity"/>
    <property type="evidence" value="ECO:0007669"/>
    <property type="project" value="UniProtKB-KW"/>
</dbReference>
<comment type="subcellular location">
    <subcellularLocation>
        <location evidence="1">Membrane</location>
        <topology evidence="1">Multi-pass membrane protein</topology>
    </subcellularLocation>
</comment>
<dbReference type="InterPro" id="IPR051533">
    <property type="entry name" value="WaaL-like"/>
</dbReference>
<feature type="transmembrane region" description="Helical" evidence="5">
    <location>
        <begin position="99"/>
        <end position="117"/>
    </location>
</feature>
<dbReference type="PANTHER" id="PTHR37422:SF17">
    <property type="entry name" value="O-ANTIGEN LIGASE"/>
    <property type="match status" value="1"/>
</dbReference>
<evidence type="ECO:0000259" key="6">
    <source>
        <dbReference type="Pfam" id="PF04932"/>
    </source>
</evidence>
<keyword evidence="2 5" id="KW-0812">Transmembrane</keyword>
<evidence type="ECO:0000313" key="7">
    <source>
        <dbReference type="EMBL" id="NYZ22414.1"/>
    </source>
</evidence>
<feature type="transmembrane region" description="Helical" evidence="5">
    <location>
        <begin position="198"/>
        <end position="231"/>
    </location>
</feature>
<feature type="transmembrane region" description="Helical" evidence="5">
    <location>
        <begin position="237"/>
        <end position="260"/>
    </location>
</feature>
<feature type="transmembrane region" description="Helical" evidence="5">
    <location>
        <begin position="73"/>
        <end position="93"/>
    </location>
</feature>
<feature type="transmembrane region" description="Helical" evidence="5">
    <location>
        <begin position="12"/>
        <end position="32"/>
    </location>
</feature>
<comment type="caution">
    <text evidence="7">The sequence shown here is derived from an EMBL/GenBank/DDBJ whole genome shotgun (WGS) entry which is preliminary data.</text>
</comment>
<reference evidence="7 8" key="1">
    <citation type="submission" date="2020-05" db="EMBL/GenBank/DDBJ databases">
        <title>Azospirillum oleiclasticum sp. nov, a nitrogen-fixing and heavy crude oil-emulsifying bacterium isolated from the crude oil of Yumen Oilfield.</title>
        <authorList>
            <person name="Wu D."/>
            <person name="Cai M."/>
            <person name="Zhang X."/>
        </authorList>
    </citation>
    <scope>NUCLEOTIDE SEQUENCE [LARGE SCALE GENOMIC DNA]</scope>
    <source>
        <strain evidence="7 8">ROY-1-1-2</strain>
    </source>
</reference>
<dbReference type="RefSeq" id="WP_180284194.1">
    <property type="nucleotide sequence ID" value="NZ_JABFDB010000018.1"/>
</dbReference>
<feature type="domain" description="O-antigen ligase-related" evidence="6">
    <location>
        <begin position="199"/>
        <end position="340"/>
    </location>
</feature>
<feature type="transmembrane region" description="Helical" evidence="5">
    <location>
        <begin position="44"/>
        <end position="61"/>
    </location>
</feature>
<feature type="transmembrane region" description="Helical" evidence="5">
    <location>
        <begin position="124"/>
        <end position="149"/>
    </location>
</feature>
<evidence type="ECO:0000256" key="1">
    <source>
        <dbReference type="ARBA" id="ARBA00004141"/>
    </source>
</evidence>
<evidence type="ECO:0000256" key="2">
    <source>
        <dbReference type="ARBA" id="ARBA00022692"/>
    </source>
</evidence>
<evidence type="ECO:0000313" key="8">
    <source>
        <dbReference type="Proteomes" id="UP000584642"/>
    </source>
</evidence>
<keyword evidence="3 5" id="KW-1133">Transmembrane helix</keyword>
<name>A0ABX2THB8_9PROT</name>
<feature type="transmembrane region" description="Helical" evidence="5">
    <location>
        <begin position="299"/>
        <end position="318"/>
    </location>
</feature>
<gene>
    <name evidence="7" type="ORF">HND93_22120</name>
</gene>
<dbReference type="InterPro" id="IPR007016">
    <property type="entry name" value="O-antigen_ligase-rel_domated"/>
</dbReference>
<dbReference type="EMBL" id="JABFDB010000018">
    <property type="protein sequence ID" value="NYZ22414.1"/>
    <property type="molecule type" value="Genomic_DNA"/>
</dbReference>
<feature type="transmembrane region" description="Helical" evidence="5">
    <location>
        <begin position="324"/>
        <end position="343"/>
    </location>
</feature>
<evidence type="ECO:0000256" key="5">
    <source>
        <dbReference type="SAM" id="Phobius"/>
    </source>
</evidence>
<evidence type="ECO:0000256" key="4">
    <source>
        <dbReference type="ARBA" id="ARBA00023136"/>
    </source>
</evidence>
<dbReference type="PANTHER" id="PTHR37422">
    <property type="entry name" value="TEICHURONIC ACID BIOSYNTHESIS PROTEIN TUAE"/>
    <property type="match status" value="1"/>
</dbReference>
<dbReference type="Proteomes" id="UP000584642">
    <property type="component" value="Unassembled WGS sequence"/>
</dbReference>
<sequence length="425" mass="46112">MTRNPLELFEKIVAGVAIVAFSGTIFPVIATGGDVLAADPSEHSGVMVVYAALYVVIMGMICLRQRVALRLPFISPAVSALLVLAFASCLWSIEPEITLRRSVAFLFTTAFGLYLALRWPLAEIIKLFAVTLSILTLASIALALAVPSIGVDHTLHEGAWKGVYFQKNVTGRATVWMMLCLMWLHWQGYGPRWAIRGMLAAGALLLLMCGSGTALLTTIMSACVLAGLRWVRIDVRTLVPAAALLALVALAAVLATTVFYEDVMAMLGRDPTLTGRTELWEHTLGSIQERFVLGWGYAAYWYGDYGPAAIFTVGWGIASAHNGVIEVLLDLGVPGLVLVLWLMGRVLVQGFAAARYGKARAEGAFIFTMACAMTAISLSESIFMERHSINWVILVAGVVTLIRMRQEGHRAVQPAVLPARLRHAR</sequence>
<organism evidence="7 8">
    <name type="scientific">Azospirillum oleiclasticum</name>
    <dbReference type="NCBI Taxonomy" id="2735135"/>
    <lineage>
        <taxon>Bacteria</taxon>
        <taxon>Pseudomonadati</taxon>
        <taxon>Pseudomonadota</taxon>
        <taxon>Alphaproteobacteria</taxon>
        <taxon>Rhodospirillales</taxon>
        <taxon>Azospirillaceae</taxon>
        <taxon>Azospirillum</taxon>
    </lineage>
</organism>
<keyword evidence="4 5" id="KW-0472">Membrane</keyword>